<evidence type="ECO:0000313" key="3">
    <source>
        <dbReference type="Proteomes" id="UP001175271"/>
    </source>
</evidence>
<dbReference type="EMBL" id="JAUCMV010000005">
    <property type="protein sequence ID" value="KAK0398661.1"/>
    <property type="molecule type" value="Genomic_DNA"/>
</dbReference>
<dbReference type="Pfam" id="PF04784">
    <property type="entry name" value="DUF547"/>
    <property type="match status" value="1"/>
</dbReference>
<protein>
    <recommendedName>
        <fullName evidence="1">DUF547 domain-containing protein</fullName>
    </recommendedName>
</protein>
<name>A0AA39H3Q5_9BILA</name>
<evidence type="ECO:0000259" key="1">
    <source>
        <dbReference type="Pfam" id="PF04784"/>
    </source>
</evidence>
<dbReference type="InterPro" id="IPR006869">
    <property type="entry name" value="DUF547"/>
</dbReference>
<reference evidence="2" key="1">
    <citation type="submission" date="2023-06" db="EMBL/GenBank/DDBJ databases">
        <title>Genomic analysis of the entomopathogenic nematode Steinernema hermaphroditum.</title>
        <authorList>
            <person name="Schwarz E.M."/>
            <person name="Heppert J.K."/>
            <person name="Baniya A."/>
            <person name="Schwartz H.T."/>
            <person name="Tan C.-H."/>
            <person name="Antoshechkin I."/>
            <person name="Sternberg P.W."/>
            <person name="Goodrich-Blair H."/>
            <person name="Dillman A.R."/>
        </authorList>
    </citation>
    <scope>NUCLEOTIDE SEQUENCE</scope>
    <source>
        <strain evidence="2">PS9179</strain>
        <tissue evidence="2">Whole animal</tissue>
    </source>
</reference>
<dbReference type="PANTHER" id="PTHR34386">
    <property type="entry name" value="GLUTAREDOXIN"/>
    <property type="match status" value="1"/>
</dbReference>
<sequence length="481" mass="55655">MADYSKKTIRIYSVDGDKNCETVKKLLDSLSVSYVHLTFKSQPAIADNSRSPTLPLIFVGQKLIVGIHEFQQLAKDPTLLENFATPEATSSAVHESGTFDLVDEPVLLCIPDEYSHTVREMRKAKVLKSEKNPYQKAIDYFAGQVLFEFLMDSKNLSIPDALCRSQALIDGHVGHPLSTAEQIFDPKKTYQLQELDDGEVLNAGKTYCDVITAGEFNHRLVEILDPIYDHILSPNRKVVYLNRLECSAEFKQFLLFIREAQNIVFDGSTYDERLALFLNLFNIMIIHVVARHGPPVDVWQRRRFYYSLYYVIANHRFSLQAIFNGILRGNKKGLGMLWKPFAQIDSRLKWAMPNCNPLVHFAINGFTLHTCPIYTYDAQDPVAYIEMNTKAMLKTDKMIKIDPRKNVIMLSKIFKWYGSDFGEDLEEVLDWIYEKLDDKEKKKLFLQVYSSGKYTVEYLHYDWTINFEQEKQELARHYVTD</sequence>
<dbReference type="AlphaFoldDB" id="A0AA39H3Q5"/>
<dbReference type="InterPro" id="IPR036249">
    <property type="entry name" value="Thioredoxin-like_sf"/>
</dbReference>
<dbReference type="Proteomes" id="UP001175271">
    <property type="component" value="Unassembled WGS sequence"/>
</dbReference>
<dbReference type="PANTHER" id="PTHR34386:SF1">
    <property type="entry name" value="GLUTAREDOXIN-LIKE PROTEIN NRDH"/>
    <property type="match status" value="1"/>
</dbReference>
<proteinExistence type="predicted"/>
<keyword evidence="3" id="KW-1185">Reference proteome</keyword>
<evidence type="ECO:0000313" key="2">
    <source>
        <dbReference type="EMBL" id="KAK0398661.1"/>
    </source>
</evidence>
<dbReference type="PROSITE" id="PS51354">
    <property type="entry name" value="GLUTAREDOXIN_2"/>
    <property type="match status" value="1"/>
</dbReference>
<dbReference type="InterPro" id="IPR051548">
    <property type="entry name" value="Grx-like_ET"/>
</dbReference>
<accession>A0AA39H3Q5</accession>
<dbReference type="GO" id="GO:0009055">
    <property type="term" value="F:electron transfer activity"/>
    <property type="evidence" value="ECO:0007669"/>
    <property type="project" value="TreeGrafter"/>
</dbReference>
<feature type="domain" description="DUF547" evidence="1">
    <location>
        <begin position="268"/>
        <end position="387"/>
    </location>
</feature>
<dbReference type="GO" id="GO:0045454">
    <property type="term" value="P:cell redox homeostasis"/>
    <property type="evidence" value="ECO:0007669"/>
    <property type="project" value="TreeGrafter"/>
</dbReference>
<comment type="caution">
    <text evidence="2">The sequence shown here is derived from an EMBL/GenBank/DDBJ whole genome shotgun (WGS) entry which is preliminary data.</text>
</comment>
<gene>
    <name evidence="2" type="ORF">QR680_002699</name>
</gene>
<dbReference type="Gene3D" id="3.40.30.10">
    <property type="entry name" value="Glutaredoxin"/>
    <property type="match status" value="1"/>
</dbReference>
<dbReference type="SUPFAM" id="SSF52833">
    <property type="entry name" value="Thioredoxin-like"/>
    <property type="match status" value="1"/>
</dbReference>
<organism evidence="2 3">
    <name type="scientific">Steinernema hermaphroditum</name>
    <dbReference type="NCBI Taxonomy" id="289476"/>
    <lineage>
        <taxon>Eukaryota</taxon>
        <taxon>Metazoa</taxon>
        <taxon>Ecdysozoa</taxon>
        <taxon>Nematoda</taxon>
        <taxon>Chromadorea</taxon>
        <taxon>Rhabditida</taxon>
        <taxon>Tylenchina</taxon>
        <taxon>Panagrolaimomorpha</taxon>
        <taxon>Strongyloidoidea</taxon>
        <taxon>Steinernematidae</taxon>
        <taxon>Steinernema</taxon>
    </lineage>
</organism>